<evidence type="ECO:0000313" key="1">
    <source>
        <dbReference type="EMBL" id="ART31555.1"/>
    </source>
</evidence>
<organism evidence="1">
    <name type="scientific">Utricularia reniformis</name>
    <dbReference type="NCBI Taxonomy" id="192314"/>
    <lineage>
        <taxon>Eukaryota</taxon>
        <taxon>Viridiplantae</taxon>
        <taxon>Streptophyta</taxon>
        <taxon>Embryophyta</taxon>
        <taxon>Tracheophyta</taxon>
        <taxon>Spermatophyta</taxon>
        <taxon>Magnoliopsida</taxon>
        <taxon>eudicotyledons</taxon>
        <taxon>Gunneridae</taxon>
        <taxon>Pentapetalae</taxon>
        <taxon>asterids</taxon>
        <taxon>lamiids</taxon>
        <taxon>Lamiales</taxon>
        <taxon>Lentibulariaceae</taxon>
        <taxon>Utricularia</taxon>
    </lineage>
</organism>
<name>A0A1Y0B275_9LAMI</name>
<dbReference type="AlphaFoldDB" id="A0A1Y0B275"/>
<accession>A0A1Y0B275</accession>
<keyword evidence="1" id="KW-0496">Mitochondrion</keyword>
<dbReference type="EMBL" id="KY774314">
    <property type="protein sequence ID" value="ART31555.1"/>
    <property type="molecule type" value="Genomic_DNA"/>
</dbReference>
<sequence>MAPTRRTLVGFIRESAYAYSKPIGCCASYPTNKGRRMTFPETQSHQLIEL</sequence>
<proteinExistence type="predicted"/>
<protein>
    <submittedName>
        <fullName evidence="1">Uncharacterized protein</fullName>
    </submittedName>
</protein>
<gene>
    <name evidence="1" type="ORF">AEK19_MT1357</name>
</gene>
<geneLocation type="mitochondrion" evidence="1"/>
<reference evidence="1" key="1">
    <citation type="submission" date="2017-03" db="EMBL/GenBank/DDBJ databases">
        <title>The mitochondrial genome of the carnivorous plant Utricularia reniformis (Lentibulariaceae): structure, comparative analysis and evolutionary landmarks.</title>
        <authorList>
            <person name="Silva S.R."/>
            <person name="Alvarenga D.O."/>
            <person name="Michael T.P."/>
            <person name="Miranda V.F.O."/>
            <person name="Varani A.M."/>
        </authorList>
    </citation>
    <scope>NUCLEOTIDE SEQUENCE</scope>
</reference>